<proteinExistence type="predicted"/>
<reference evidence="1 2" key="1">
    <citation type="submission" date="2020-08" db="EMBL/GenBank/DDBJ databases">
        <title>Functional genomics of gut bacteria from endangered species of beetles.</title>
        <authorList>
            <person name="Carlos-Shanley C."/>
        </authorList>
    </citation>
    <scope>NUCLEOTIDE SEQUENCE [LARGE SCALE GENOMIC DNA]</scope>
    <source>
        <strain evidence="1 2">S00198</strain>
    </source>
</reference>
<comment type="caution">
    <text evidence="1">The sequence shown here is derived from an EMBL/GenBank/DDBJ whole genome shotgun (WGS) entry which is preliminary data.</text>
</comment>
<sequence>MATSWINRAPLGHQTGEKMLLVYVDTGGMLKEVAALEAAGLLKTHYFPFEQRNRRVKAFVPGSGASWKQSNLSWKEAPGTWNDYKPSALFEPLRKLLGAKVDAQHLDSGVKAGCSVFLTSDKTDIWSKRDAIQALANIRVLHMPSELATLRQLANQG</sequence>
<evidence type="ECO:0000313" key="2">
    <source>
        <dbReference type="Proteomes" id="UP000575083"/>
    </source>
</evidence>
<evidence type="ECO:0008006" key="3">
    <source>
        <dbReference type="Google" id="ProtNLM"/>
    </source>
</evidence>
<dbReference type="EMBL" id="JACHLK010000002">
    <property type="protein sequence ID" value="MBB6558749.1"/>
    <property type="molecule type" value="Genomic_DNA"/>
</dbReference>
<organism evidence="1 2">
    <name type="scientific">Acidovorax soli</name>
    <dbReference type="NCBI Taxonomy" id="592050"/>
    <lineage>
        <taxon>Bacteria</taxon>
        <taxon>Pseudomonadati</taxon>
        <taxon>Pseudomonadota</taxon>
        <taxon>Betaproteobacteria</taxon>
        <taxon>Burkholderiales</taxon>
        <taxon>Comamonadaceae</taxon>
        <taxon>Acidovorax</taxon>
    </lineage>
</organism>
<evidence type="ECO:0000313" key="1">
    <source>
        <dbReference type="EMBL" id="MBB6558749.1"/>
    </source>
</evidence>
<accession>A0A7X0U8G7</accession>
<gene>
    <name evidence="1" type="ORF">HNP48_001413</name>
</gene>
<dbReference type="Proteomes" id="UP000575083">
    <property type="component" value="Unassembled WGS sequence"/>
</dbReference>
<dbReference type="AlphaFoldDB" id="A0A7X0U8G7"/>
<name>A0A7X0U8G7_9BURK</name>
<dbReference type="RefSeq" id="WP_184856174.1">
    <property type="nucleotide sequence ID" value="NZ_JACHLK010000002.1"/>
</dbReference>
<protein>
    <recommendedName>
        <fullName evidence="3">PIN domain-containing protein</fullName>
    </recommendedName>
</protein>
<keyword evidence="2" id="KW-1185">Reference proteome</keyword>